<organism evidence="1 2">
    <name type="scientific">Odynerus spinipes</name>
    <dbReference type="NCBI Taxonomy" id="1348599"/>
    <lineage>
        <taxon>Eukaryota</taxon>
        <taxon>Metazoa</taxon>
        <taxon>Ecdysozoa</taxon>
        <taxon>Arthropoda</taxon>
        <taxon>Hexapoda</taxon>
        <taxon>Insecta</taxon>
        <taxon>Pterygota</taxon>
        <taxon>Neoptera</taxon>
        <taxon>Endopterygota</taxon>
        <taxon>Hymenoptera</taxon>
        <taxon>Apocrita</taxon>
        <taxon>Aculeata</taxon>
        <taxon>Vespoidea</taxon>
        <taxon>Vespidae</taxon>
        <taxon>Eumeninae</taxon>
        <taxon>Odynerus</taxon>
    </lineage>
</organism>
<evidence type="ECO:0008006" key="3">
    <source>
        <dbReference type="Google" id="ProtNLM"/>
    </source>
</evidence>
<dbReference type="EMBL" id="JAIFRP010000439">
    <property type="protein sequence ID" value="KAK2578298.1"/>
    <property type="molecule type" value="Genomic_DNA"/>
</dbReference>
<comment type="caution">
    <text evidence="1">The sequence shown here is derived from an EMBL/GenBank/DDBJ whole genome shotgun (WGS) entry which is preliminary data.</text>
</comment>
<reference evidence="1" key="2">
    <citation type="journal article" date="2023" name="Commun. Biol.">
        <title>Intrasexual cuticular hydrocarbon dimorphism in a wasp sheds light on hydrocarbon biosynthesis genes in Hymenoptera.</title>
        <authorList>
            <person name="Moris V.C."/>
            <person name="Podsiadlowski L."/>
            <person name="Martin S."/>
            <person name="Oeyen J.P."/>
            <person name="Donath A."/>
            <person name="Petersen M."/>
            <person name="Wilbrandt J."/>
            <person name="Misof B."/>
            <person name="Liedtke D."/>
            <person name="Thamm M."/>
            <person name="Scheiner R."/>
            <person name="Schmitt T."/>
            <person name="Niehuis O."/>
        </authorList>
    </citation>
    <scope>NUCLEOTIDE SEQUENCE</scope>
    <source>
        <strain evidence="1">GBR_01_08_01A</strain>
    </source>
</reference>
<dbReference type="AlphaFoldDB" id="A0AAD9VKU5"/>
<protein>
    <recommendedName>
        <fullName evidence="3">RNA-directed DNA polymerase</fullName>
    </recommendedName>
</protein>
<reference evidence="1" key="1">
    <citation type="submission" date="2021-08" db="EMBL/GenBank/DDBJ databases">
        <authorList>
            <person name="Misof B."/>
            <person name="Oliver O."/>
            <person name="Podsiadlowski L."/>
            <person name="Donath A."/>
            <person name="Peters R."/>
            <person name="Mayer C."/>
            <person name="Rust J."/>
            <person name="Gunkel S."/>
            <person name="Lesny P."/>
            <person name="Martin S."/>
            <person name="Oeyen J.P."/>
            <person name="Petersen M."/>
            <person name="Panagiotis P."/>
            <person name="Wilbrandt J."/>
            <person name="Tanja T."/>
        </authorList>
    </citation>
    <scope>NUCLEOTIDE SEQUENCE</scope>
    <source>
        <strain evidence="1">GBR_01_08_01A</strain>
        <tissue evidence="1">Thorax + abdomen</tissue>
    </source>
</reference>
<evidence type="ECO:0000313" key="2">
    <source>
        <dbReference type="Proteomes" id="UP001258017"/>
    </source>
</evidence>
<proteinExistence type="predicted"/>
<keyword evidence="2" id="KW-1185">Reference proteome</keyword>
<gene>
    <name evidence="1" type="ORF">KPH14_011920</name>
</gene>
<accession>A0AAD9VKU5</accession>
<dbReference type="PANTHER" id="PTHR33332">
    <property type="entry name" value="REVERSE TRANSCRIPTASE DOMAIN-CONTAINING PROTEIN"/>
    <property type="match status" value="1"/>
</dbReference>
<dbReference type="Proteomes" id="UP001258017">
    <property type="component" value="Unassembled WGS sequence"/>
</dbReference>
<sequence>MSVHKDLGEATEQLQKSLDKIGAWAQKWKIKMNASKSTYVIFTTRRVTNTYVTIDNEIIPTADEAKYLGMHLDKKLTWKAHLTAKRKQIDLKLRKLYWLLGYKSPLSLHNKLLLYKTAIIPIWTYGIQLWGCAKKSNIDIIQRSHNKALRTITAAPWFVSNATLHNDLRIGYVNDYVKQYANSHCKRLQQHTNRLTTNLLNTEIPRRLKRNKPQDLVQDN</sequence>
<evidence type="ECO:0000313" key="1">
    <source>
        <dbReference type="EMBL" id="KAK2578298.1"/>
    </source>
</evidence>
<name>A0AAD9VKU5_9HYME</name>